<protein>
    <submittedName>
        <fullName evidence="1">Uncharacterized protein</fullName>
    </submittedName>
</protein>
<evidence type="ECO:0000313" key="1">
    <source>
        <dbReference type="EMBL" id="KKL99694.1"/>
    </source>
</evidence>
<gene>
    <name evidence="1" type="ORF">LCGC14_1811870</name>
</gene>
<dbReference type="EMBL" id="LAZR01017612">
    <property type="protein sequence ID" value="KKL99694.1"/>
    <property type="molecule type" value="Genomic_DNA"/>
</dbReference>
<reference evidence="1" key="1">
    <citation type="journal article" date="2015" name="Nature">
        <title>Complex archaea that bridge the gap between prokaryotes and eukaryotes.</title>
        <authorList>
            <person name="Spang A."/>
            <person name="Saw J.H."/>
            <person name="Jorgensen S.L."/>
            <person name="Zaremba-Niedzwiedzka K."/>
            <person name="Martijn J."/>
            <person name="Lind A.E."/>
            <person name="van Eijk R."/>
            <person name="Schleper C."/>
            <person name="Guy L."/>
            <person name="Ettema T.J."/>
        </authorList>
    </citation>
    <scope>NUCLEOTIDE SEQUENCE</scope>
</reference>
<organism evidence="1">
    <name type="scientific">marine sediment metagenome</name>
    <dbReference type="NCBI Taxonomy" id="412755"/>
    <lineage>
        <taxon>unclassified sequences</taxon>
        <taxon>metagenomes</taxon>
        <taxon>ecological metagenomes</taxon>
    </lineage>
</organism>
<dbReference type="AlphaFoldDB" id="A0A0F9GLA9"/>
<comment type="caution">
    <text evidence="1">The sequence shown here is derived from an EMBL/GenBank/DDBJ whole genome shotgun (WGS) entry which is preliminary data.</text>
</comment>
<proteinExistence type="predicted"/>
<sequence>MKIITKRVVKWHMWKPGPGDFDCMVCHKNEAKLAIKIDSDLIKFGIIVCQTCFEKGADEIGRILFNGMDNKFLKESGGSK</sequence>
<accession>A0A0F9GLA9</accession>
<name>A0A0F9GLA9_9ZZZZ</name>